<dbReference type="AlphaFoldDB" id="A0A068U2B4"/>
<gene>
    <name evidence="1" type="ORF">GSCOC_T00040135001</name>
</gene>
<reference evidence="2" key="1">
    <citation type="journal article" date="2014" name="Science">
        <title>The coffee genome provides insight into the convergent evolution of caffeine biosynthesis.</title>
        <authorList>
            <person name="Denoeud F."/>
            <person name="Carretero-Paulet L."/>
            <person name="Dereeper A."/>
            <person name="Droc G."/>
            <person name="Guyot R."/>
            <person name="Pietrella M."/>
            <person name="Zheng C."/>
            <person name="Alberti A."/>
            <person name="Anthony F."/>
            <person name="Aprea G."/>
            <person name="Aury J.M."/>
            <person name="Bento P."/>
            <person name="Bernard M."/>
            <person name="Bocs S."/>
            <person name="Campa C."/>
            <person name="Cenci A."/>
            <person name="Combes M.C."/>
            <person name="Crouzillat D."/>
            <person name="Da Silva C."/>
            <person name="Daddiego L."/>
            <person name="De Bellis F."/>
            <person name="Dussert S."/>
            <person name="Garsmeur O."/>
            <person name="Gayraud T."/>
            <person name="Guignon V."/>
            <person name="Jahn K."/>
            <person name="Jamilloux V."/>
            <person name="Joet T."/>
            <person name="Labadie K."/>
            <person name="Lan T."/>
            <person name="Leclercq J."/>
            <person name="Lepelley M."/>
            <person name="Leroy T."/>
            <person name="Li L.T."/>
            <person name="Librado P."/>
            <person name="Lopez L."/>
            <person name="Munoz A."/>
            <person name="Noel B."/>
            <person name="Pallavicini A."/>
            <person name="Perrotta G."/>
            <person name="Poncet V."/>
            <person name="Pot D."/>
            <person name="Priyono X."/>
            <person name="Rigoreau M."/>
            <person name="Rouard M."/>
            <person name="Rozas J."/>
            <person name="Tranchant-Dubreuil C."/>
            <person name="VanBuren R."/>
            <person name="Zhang Q."/>
            <person name="Andrade A.C."/>
            <person name="Argout X."/>
            <person name="Bertrand B."/>
            <person name="de Kochko A."/>
            <person name="Graziosi G."/>
            <person name="Henry R.J."/>
            <person name="Jayarama X."/>
            <person name="Ming R."/>
            <person name="Nagai C."/>
            <person name="Rounsley S."/>
            <person name="Sankoff D."/>
            <person name="Giuliano G."/>
            <person name="Albert V.A."/>
            <person name="Wincker P."/>
            <person name="Lashermes P."/>
        </authorList>
    </citation>
    <scope>NUCLEOTIDE SEQUENCE [LARGE SCALE GENOMIC DNA]</scope>
    <source>
        <strain evidence="2">cv. DH200-94</strain>
    </source>
</reference>
<dbReference type="Gramene" id="CDP02670">
    <property type="protein sequence ID" value="CDP02670"/>
    <property type="gene ID" value="GSCOC_T00040135001"/>
</dbReference>
<evidence type="ECO:0000313" key="1">
    <source>
        <dbReference type="EMBL" id="CDP02670.1"/>
    </source>
</evidence>
<proteinExistence type="predicted"/>
<accession>A0A068U2B4</accession>
<organism evidence="1 2">
    <name type="scientific">Coffea canephora</name>
    <name type="common">Robusta coffee</name>
    <dbReference type="NCBI Taxonomy" id="49390"/>
    <lineage>
        <taxon>Eukaryota</taxon>
        <taxon>Viridiplantae</taxon>
        <taxon>Streptophyta</taxon>
        <taxon>Embryophyta</taxon>
        <taxon>Tracheophyta</taxon>
        <taxon>Spermatophyta</taxon>
        <taxon>Magnoliopsida</taxon>
        <taxon>eudicotyledons</taxon>
        <taxon>Gunneridae</taxon>
        <taxon>Pentapetalae</taxon>
        <taxon>asterids</taxon>
        <taxon>lamiids</taxon>
        <taxon>Gentianales</taxon>
        <taxon>Rubiaceae</taxon>
        <taxon>Ixoroideae</taxon>
        <taxon>Gardenieae complex</taxon>
        <taxon>Bertiereae - Coffeeae clade</taxon>
        <taxon>Coffeeae</taxon>
        <taxon>Coffea</taxon>
    </lineage>
</organism>
<keyword evidence="2" id="KW-1185">Reference proteome</keyword>
<dbReference type="EMBL" id="HG739092">
    <property type="protein sequence ID" value="CDP02670.1"/>
    <property type="molecule type" value="Genomic_DNA"/>
</dbReference>
<dbReference type="Proteomes" id="UP000295252">
    <property type="component" value="Chromosome IX"/>
</dbReference>
<evidence type="ECO:0000313" key="2">
    <source>
        <dbReference type="Proteomes" id="UP000295252"/>
    </source>
</evidence>
<name>A0A068U2B4_COFCA</name>
<dbReference type="InParanoid" id="A0A068U2B4"/>
<protein>
    <submittedName>
        <fullName evidence="1">Uncharacterized protein</fullName>
    </submittedName>
</protein>
<sequence>MVENPNVSKRQSVLPNLFRKSLGFYSLSLSRAFSCHQAKVPHNIRPEPPNPPFCRRSGIHFHSLTISGKTQYQHLLFCPKLPKYLVIIFSTTFAETTPPVTGLPLSWYNTKKLKRPCLPRCFNNFQVTFTFCIRFH</sequence>